<sequence length="82" mass="9283">MKTPDQGNVRNLGVLDDTYVTKGDELELNQKKKESAENPSETVVIQAGTDLFYSKFNKIHSWSDITISPSESYFQLQIYSPP</sequence>
<reference evidence="1 2" key="1">
    <citation type="submission" date="2016-10" db="EMBL/GenBank/DDBJ databases">
        <authorList>
            <person name="de Groot N.N."/>
        </authorList>
    </citation>
    <scope>NUCLEOTIDE SEQUENCE [LARGE SCALE GENOMIC DNA]</scope>
    <source>
        <strain evidence="1 2">CGMCC 1.9157</strain>
    </source>
</reference>
<evidence type="ECO:0000313" key="1">
    <source>
        <dbReference type="EMBL" id="SFO52727.1"/>
    </source>
</evidence>
<dbReference type="AlphaFoldDB" id="A0A1I5HWQ6"/>
<proteinExistence type="predicted"/>
<gene>
    <name evidence="1" type="ORF">SAMN04488056_107186</name>
</gene>
<accession>A0A1I5HWQ6</accession>
<organism evidence="1 2">
    <name type="scientific">Cohaesibacter marisflavi</name>
    <dbReference type="NCBI Taxonomy" id="655353"/>
    <lineage>
        <taxon>Bacteria</taxon>
        <taxon>Pseudomonadati</taxon>
        <taxon>Pseudomonadota</taxon>
        <taxon>Alphaproteobacteria</taxon>
        <taxon>Hyphomicrobiales</taxon>
        <taxon>Cohaesibacteraceae</taxon>
    </lineage>
</organism>
<name>A0A1I5HWQ6_9HYPH</name>
<dbReference type="EMBL" id="FOVR01000007">
    <property type="protein sequence ID" value="SFO52727.1"/>
    <property type="molecule type" value="Genomic_DNA"/>
</dbReference>
<evidence type="ECO:0000313" key="2">
    <source>
        <dbReference type="Proteomes" id="UP000199236"/>
    </source>
</evidence>
<keyword evidence="2" id="KW-1185">Reference proteome</keyword>
<dbReference type="Proteomes" id="UP000199236">
    <property type="component" value="Unassembled WGS sequence"/>
</dbReference>
<dbReference type="STRING" id="655353.SAMN04488056_107186"/>
<protein>
    <submittedName>
        <fullName evidence="1">Uncharacterized protein</fullName>
    </submittedName>
</protein>